<organism evidence="1 3">
    <name type="scientific">Natronorubrum bangense</name>
    <dbReference type="NCBI Taxonomy" id="61858"/>
    <lineage>
        <taxon>Archaea</taxon>
        <taxon>Methanobacteriati</taxon>
        <taxon>Methanobacteriota</taxon>
        <taxon>Stenosarchaea group</taxon>
        <taxon>Halobacteria</taxon>
        <taxon>Halobacteriales</taxon>
        <taxon>Natrialbaceae</taxon>
        <taxon>Natronorubrum</taxon>
    </lineage>
</organism>
<name>A0A4D6HJA8_9EURY</name>
<dbReference type="InterPro" id="IPR036388">
    <property type="entry name" value="WH-like_DNA-bd_sf"/>
</dbReference>
<geneLocation type="plasmid" evidence="2">
    <name>unnamed1</name>
</geneLocation>
<sequence>MMSTSTQQFAVPDELASPQTKLVYLSLHVLEEATVTELQQLLALPKLTLLSVLESLVSKNLARRTEDGYASQ</sequence>
<evidence type="ECO:0000313" key="3">
    <source>
        <dbReference type="Proteomes" id="UP000296822"/>
    </source>
</evidence>
<dbReference type="SUPFAM" id="SSF46785">
    <property type="entry name" value="Winged helix' DNA-binding domain"/>
    <property type="match status" value="1"/>
</dbReference>
<reference evidence="1 3" key="1">
    <citation type="journal article" date="2019" name="Nat. Commun.">
        <title>A new type of DNA phosphorothioation-based antiviral system in archaea.</title>
        <authorList>
            <person name="Xiong L."/>
            <person name="Liu S."/>
            <person name="Chen S."/>
            <person name="Xiao Y."/>
            <person name="Zhu B."/>
            <person name="Gao Y."/>
            <person name="Zhang Y."/>
            <person name="Chen B."/>
            <person name="Luo J."/>
            <person name="Deng Z."/>
            <person name="Chen X."/>
            <person name="Wang L."/>
            <person name="Chen S."/>
        </authorList>
    </citation>
    <scope>NUCLEOTIDE SEQUENCE [LARGE SCALE GENOMIC DNA]</scope>
    <source>
        <strain evidence="1 3">JCM 10635</strain>
        <plasmid evidence="2 3">unnamed1</plasmid>
    </source>
</reference>
<keyword evidence="2" id="KW-0614">Plasmid</keyword>
<dbReference type="Gene3D" id="1.10.10.10">
    <property type="entry name" value="Winged helix-like DNA-binding domain superfamily/Winged helix DNA-binding domain"/>
    <property type="match status" value="1"/>
</dbReference>
<protein>
    <submittedName>
        <fullName evidence="1">MarR family transcriptional regulator</fullName>
    </submittedName>
</protein>
<dbReference type="EMBL" id="CP031306">
    <property type="protein sequence ID" value="QCC56020.1"/>
    <property type="molecule type" value="Genomic_DNA"/>
</dbReference>
<gene>
    <name evidence="1" type="ORF">DV706_01580</name>
    <name evidence="2" type="ORF">DV706_15690</name>
</gene>
<dbReference type="RefSeq" id="WP_049890004.1">
    <property type="nucleotide sequence ID" value="NZ_CP031305.1"/>
</dbReference>
<dbReference type="Proteomes" id="UP000296822">
    <property type="component" value="Plasmid unnamed1"/>
</dbReference>
<proteinExistence type="predicted"/>
<dbReference type="KEGG" id="nbg:DV706_01580"/>
<evidence type="ECO:0000313" key="1">
    <source>
        <dbReference type="EMBL" id="QCC53286.1"/>
    </source>
</evidence>
<dbReference type="KEGG" id="nbg:DV706_15690"/>
<dbReference type="InterPro" id="IPR036390">
    <property type="entry name" value="WH_DNA-bd_sf"/>
</dbReference>
<evidence type="ECO:0000313" key="2">
    <source>
        <dbReference type="EMBL" id="QCC56020.1"/>
    </source>
</evidence>
<dbReference type="Proteomes" id="UP000296822">
    <property type="component" value="Chromosome"/>
</dbReference>
<dbReference type="GeneID" id="39852712"/>
<accession>A0A4D6HJA8</accession>
<dbReference type="EMBL" id="CP031305">
    <property type="protein sequence ID" value="QCC53286.1"/>
    <property type="molecule type" value="Genomic_DNA"/>
</dbReference>
<dbReference type="AlphaFoldDB" id="A0A4D6HJA8"/>